<accession>A0A3M3WZC0</accession>
<evidence type="ECO:0000259" key="5">
    <source>
        <dbReference type="Pfam" id="PF22178"/>
    </source>
</evidence>
<dbReference type="InterPro" id="IPR054030">
    <property type="entry name" value="Gp5_Vgr_C"/>
</dbReference>
<dbReference type="InterPro" id="IPR006533">
    <property type="entry name" value="T6SS_Vgr_RhsGE"/>
</dbReference>
<keyword evidence="3" id="KW-0964">Secreted</keyword>
<dbReference type="EMBL" id="RBQF01000352">
    <property type="protein sequence ID" value="RMP02095.1"/>
    <property type="molecule type" value="Genomic_DNA"/>
</dbReference>
<evidence type="ECO:0000259" key="4">
    <source>
        <dbReference type="Pfam" id="PF04717"/>
    </source>
</evidence>
<dbReference type="Pfam" id="PF04717">
    <property type="entry name" value="Phage_base_V"/>
    <property type="match status" value="1"/>
</dbReference>
<dbReference type="AlphaFoldDB" id="A0A3M3WZC0"/>
<evidence type="ECO:0000256" key="1">
    <source>
        <dbReference type="ARBA" id="ARBA00004613"/>
    </source>
</evidence>
<comment type="similarity">
    <text evidence="2">Belongs to the VgrG protein family.</text>
</comment>
<dbReference type="Pfam" id="PF05954">
    <property type="entry name" value="Phage_GPD"/>
    <property type="match status" value="1"/>
</dbReference>
<dbReference type="Gene3D" id="2.30.110.50">
    <property type="match status" value="1"/>
</dbReference>
<sequence>MFAPANQSAFTLSLDGEPSELKVLEFTGRESISQPYHFDLELVSEQPDLDLEGLLHRQVYLGFDDQGHGVHGLVYRVAQGDSGRRLTRYQLTLVPQLAYLAHSSHQRIFQHKTVPQIVAQVLEGQGIQSDRFEFRLSGAYPEREYCVQFGETDLAFIQRLCAELGIHYHFQHSAEGHLLVFGDDQTVFAQPEQPTPYTPGSGMVADTPAIKRFAVQVQTRTTAVNLRDYDFRKPNLGLESAVSGEQLPTLETQDYPGHFSDRAHGKYLAQRSLERHRSDYRIAHGNGDEPALAGGRFLRLAAHPRGEWNGLWLATHVTHEGKQPQVLEEAVTEVAGGDFRQGYRNHFVAAPWDVIFRPSLDEHARPVISGYQHAVVTGPADSEIHCDEYGRVKVQLAWDRAGEHNDHSSCWLRVASGWAHDRYGSVLIPRVGMEVLVGFVNGDMDMPLVMGCLPNAATQVPLDLPADKTRSILRSQSSPGGGGYNELRIEDRKGAEEIYLRAQRDWTQHVLHDQQVQVDNGRRITVGGESHHELRGEEQRITHGNRLTQLKQDDHVVVAGSQQVRAERTIQIGAGQSVVIDAGATVTIQAGGQSITLSAGGIFSSVPIQLGSSPAPAAAPLMPGVKETLLAVIPAPLSRVQVASFKRSAPFCEECERCKNGQCDLPRHSNAPQP</sequence>
<comment type="subcellular location">
    <subcellularLocation>
        <location evidence="1">Secreted</location>
    </subcellularLocation>
</comment>
<dbReference type="SUPFAM" id="SSF69349">
    <property type="entry name" value="Phage fibre proteins"/>
    <property type="match status" value="1"/>
</dbReference>
<evidence type="ECO:0000256" key="3">
    <source>
        <dbReference type="ARBA" id="ARBA00022525"/>
    </source>
</evidence>
<keyword evidence="7" id="KW-1185">Reference proteome</keyword>
<dbReference type="Gene3D" id="2.40.50.230">
    <property type="entry name" value="Gp5 N-terminal domain"/>
    <property type="match status" value="1"/>
</dbReference>
<dbReference type="NCBIfam" id="TIGR03361">
    <property type="entry name" value="VI_Rhs_Vgr"/>
    <property type="match status" value="1"/>
</dbReference>
<comment type="caution">
    <text evidence="6">The sequence shown here is derived from an EMBL/GenBank/DDBJ whole genome shotgun (WGS) entry which is preliminary data.</text>
</comment>
<feature type="domain" description="Gp5/Type VI secretion system Vgr C-terminal trimerisation" evidence="5">
    <location>
        <begin position="471"/>
        <end position="577"/>
    </location>
</feature>
<dbReference type="InterPro" id="IPR050708">
    <property type="entry name" value="T6SS_VgrG/RHS"/>
</dbReference>
<dbReference type="Gene3D" id="3.55.50.10">
    <property type="entry name" value="Baseplate protein-like domains"/>
    <property type="match status" value="1"/>
</dbReference>
<dbReference type="PANTHER" id="PTHR32305:SF15">
    <property type="entry name" value="PROTEIN RHSA-RELATED"/>
    <property type="match status" value="1"/>
</dbReference>
<dbReference type="InterPro" id="IPR037026">
    <property type="entry name" value="Vgr_OB-fold_dom_sf"/>
</dbReference>
<dbReference type="SUPFAM" id="SSF69255">
    <property type="entry name" value="gp5 N-terminal domain-like"/>
    <property type="match status" value="1"/>
</dbReference>
<dbReference type="SUPFAM" id="SSF69279">
    <property type="entry name" value="Phage tail proteins"/>
    <property type="match status" value="2"/>
</dbReference>
<dbReference type="InterPro" id="IPR017847">
    <property type="entry name" value="T6SS_RhsGE_Vgr_subset"/>
</dbReference>
<evidence type="ECO:0000256" key="2">
    <source>
        <dbReference type="ARBA" id="ARBA00005558"/>
    </source>
</evidence>
<name>A0A3M3WZC0_PSEMA</name>
<gene>
    <name evidence="6" type="ORF">ALQ29_00278</name>
</gene>
<dbReference type="Gene3D" id="4.10.220.110">
    <property type="match status" value="1"/>
</dbReference>
<dbReference type="PANTHER" id="PTHR32305">
    <property type="match status" value="1"/>
</dbReference>
<reference evidence="6 7" key="1">
    <citation type="submission" date="2018-08" db="EMBL/GenBank/DDBJ databases">
        <title>Recombination of ecologically and evolutionarily significant loci maintains genetic cohesion in the Pseudomonas syringae species complex.</title>
        <authorList>
            <person name="Dillon M."/>
            <person name="Thakur S."/>
            <person name="Almeida R.N.D."/>
            <person name="Weir B.S."/>
            <person name="Guttman D.S."/>
        </authorList>
    </citation>
    <scope>NUCLEOTIDE SEQUENCE [LARGE SCALE GENOMIC DNA]</scope>
    <source>
        <strain evidence="6 7">ICMP 3555</strain>
    </source>
</reference>
<dbReference type="Proteomes" id="UP000276587">
    <property type="component" value="Unassembled WGS sequence"/>
</dbReference>
<dbReference type="GO" id="GO:0005576">
    <property type="term" value="C:extracellular region"/>
    <property type="evidence" value="ECO:0007669"/>
    <property type="project" value="UniProtKB-SubCell"/>
</dbReference>
<evidence type="ECO:0000313" key="6">
    <source>
        <dbReference type="EMBL" id="RMP02095.1"/>
    </source>
</evidence>
<dbReference type="NCBIfam" id="TIGR01646">
    <property type="entry name" value="vgr_GE"/>
    <property type="match status" value="1"/>
</dbReference>
<protein>
    <submittedName>
        <fullName evidence="6">Uncharacterized protein</fullName>
    </submittedName>
</protein>
<dbReference type="RefSeq" id="WP_064054021.1">
    <property type="nucleotide sequence ID" value="NZ_RBPW01000073.1"/>
</dbReference>
<organism evidence="6 7">
    <name type="scientific">Pseudomonas marginalis pv. marginalis</name>
    <dbReference type="NCBI Taxonomy" id="97473"/>
    <lineage>
        <taxon>Bacteria</taxon>
        <taxon>Pseudomonadati</taxon>
        <taxon>Pseudomonadota</taxon>
        <taxon>Gammaproteobacteria</taxon>
        <taxon>Pseudomonadales</taxon>
        <taxon>Pseudomonadaceae</taxon>
        <taxon>Pseudomonas</taxon>
    </lineage>
</organism>
<dbReference type="Pfam" id="PF22178">
    <property type="entry name" value="Gp5_trimer_C"/>
    <property type="match status" value="1"/>
</dbReference>
<dbReference type="InterPro" id="IPR006531">
    <property type="entry name" value="Gp5/Vgr_OB"/>
</dbReference>
<proteinExistence type="inferred from homology"/>
<feature type="domain" description="Gp5/Type VI secretion system Vgr protein OB-fold" evidence="4">
    <location>
        <begin position="387"/>
        <end position="453"/>
    </location>
</feature>
<evidence type="ECO:0000313" key="7">
    <source>
        <dbReference type="Proteomes" id="UP000276587"/>
    </source>
</evidence>